<accession>A0A7N0TVH1</accession>
<dbReference type="Proteomes" id="UP000594263">
    <property type="component" value="Unplaced"/>
</dbReference>
<evidence type="ECO:0000313" key="3">
    <source>
        <dbReference type="EnsemblPlants" id="Kaladp0047s0031.1.v1.1.CDS.1"/>
    </source>
</evidence>
<evidence type="ECO:0000259" key="2">
    <source>
        <dbReference type="Pfam" id="PF12764"/>
    </source>
</evidence>
<evidence type="ECO:0000256" key="1">
    <source>
        <dbReference type="SAM" id="MobiDB-lite"/>
    </source>
</evidence>
<organism evidence="3 4">
    <name type="scientific">Kalanchoe fedtschenkoi</name>
    <name type="common">Lavender scallops</name>
    <name type="synonym">South American air plant</name>
    <dbReference type="NCBI Taxonomy" id="63787"/>
    <lineage>
        <taxon>Eukaryota</taxon>
        <taxon>Viridiplantae</taxon>
        <taxon>Streptophyta</taxon>
        <taxon>Embryophyta</taxon>
        <taxon>Tracheophyta</taxon>
        <taxon>Spermatophyta</taxon>
        <taxon>Magnoliopsida</taxon>
        <taxon>eudicotyledons</taxon>
        <taxon>Gunneridae</taxon>
        <taxon>Pentapetalae</taxon>
        <taxon>Saxifragales</taxon>
        <taxon>Crassulaceae</taxon>
        <taxon>Kalanchoe</taxon>
    </lineage>
</organism>
<name>A0A7N0TVH1_KALFE</name>
<evidence type="ECO:0000313" key="4">
    <source>
        <dbReference type="Proteomes" id="UP000594263"/>
    </source>
</evidence>
<dbReference type="InterPro" id="IPR024357">
    <property type="entry name" value="Argonaut_Gly-rich"/>
</dbReference>
<feature type="region of interest" description="Disordered" evidence="1">
    <location>
        <begin position="33"/>
        <end position="71"/>
    </location>
</feature>
<reference evidence="3" key="1">
    <citation type="submission" date="2021-01" db="UniProtKB">
        <authorList>
            <consortium name="EnsemblPlants"/>
        </authorList>
    </citation>
    <scope>IDENTIFICATION</scope>
</reference>
<dbReference type="AlphaFoldDB" id="A0A7N0TVH1"/>
<protein>
    <recommendedName>
        <fullName evidence="2">Argonaut glycine-rich domain-containing protein</fullName>
    </recommendedName>
</protein>
<dbReference type="Pfam" id="PF12764">
    <property type="entry name" value="Gly-rich_Ago1"/>
    <property type="match status" value="1"/>
</dbReference>
<dbReference type="Gramene" id="Kaladp0047s0031.1.v1.1">
    <property type="protein sequence ID" value="Kaladp0047s0031.1.v1.1.CDS.1"/>
    <property type="gene ID" value="Kaladp0047s0031.v1.1"/>
</dbReference>
<proteinExistence type="predicted"/>
<feature type="domain" description="Argonaut glycine-rich" evidence="2">
    <location>
        <begin position="50"/>
        <end position="85"/>
    </location>
</feature>
<sequence>MKAVVLAVGDPDPFNNKLLTLLDIKLRTTTSTRWKRMGPSTTAPWRWWQGAGPSPGGPRSPVPELHQATPAPYQAVVTPQSLPSGQPADPGLF</sequence>
<dbReference type="EnsemblPlants" id="Kaladp0047s0031.1.v1.1">
    <property type="protein sequence ID" value="Kaladp0047s0031.1.v1.1.CDS.1"/>
    <property type="gene ID" value="Kaladp0047s0031.v1.1"/>
</dbReference>
<keyword evidence="4" id="KW-1185">Reference proteome</keyword>